<evidence type="ECO:0000313" key="9">
    <source>
        <dbReference type="EMBL" id="AIE38666.1"/>
    </source>
</evidence>
<proteinExistence type="predicted"/>
<evidence type="ECO:0000313" key="12">
    <source>
        <dbReference type="EMBL" id="AIE38795.1"/>
    </source>
</evidence>
<reference evidence="2" key="1">
    <citation type="journal article" date="2014" name="ISME J.">
        <title>Human oral viruses are personal, persistent and gender-consistent.</title>
        <authorList>
            <person name="Abeles S.R."/>
            <person name="Robles-Sikisaka R."/>
            <person name="Ly M."/>
            <person name="Lum A.G."/>
            <person name="Salzman J."/>
            <person name="Boehm T.K."/>
            <person name="Pride D.T."/>
        </authorList>
    </citation>
    <scope>NUCLEOTIDE SEQUENCE</scope>
    <source>
        <strain evidence="9">Day14AM</strain>
        <strain evidence="2">Day1AM</strain>
        <strain evidence="3">Day1Noon</strain>
        <strain evidence="4">Day1PM</strain>
        <strain evidence="5">Day2AM</strain>
        <strain evidence="10">Day30AM</strain>
        <strain evidence="11">Day30Noon</strain>
        <strain evidence="6">Day4AM</strain>
        <strain evidence="12">Day60AM</strain>
        <strain evidence="7">Day7AM</strain>
        <strain evidence="8">Day7Noon</strain>
    </source>
</reference>
<evidence type="ECO:0000313" key="6">
    <source>
        <dbReference type="EMBL" id="AIE38537.1"/>
    </source>
</evidence>
<sequence length="238" mass="26466">MPVGVRRRSGSATHDRPCPDCGPSWRSSGTRYGRASSGGSNCRICSAADFRPHPRMRLGSRSIRLPSAGSRVRVLNNLEANIVGEVEVADPHDRDLIRSEYKLDVPEPLVLVVNRDHVCVAQDFVVDEIHQVDAVKPECALVVLMLGDGPDGVPLRDLVVLFLEILPHNLGEVVLHGDIEILVVDDLLVLVHLFLRGLCLGLCRLSRSFYSLLLRLLLLALQVLYGKKCRRETDDERR</sequence>
<evidence type="ECO:0000313" key="11">
    <source>
        <dbReference type="EMBL" id="AIE38752.1"/>
    </source>
</evidence>
<dbReference type="EMBL" id="KF594194">
    <property type="protein sequence ID" value="AIE38795.1"/>
    <property type="molecule type" value="Genomic_DNA"/>
</dbReference>
<evidence type="ECO:0000313" key="10">
    <source>
        <dbReference type="EMBL" id="AIE38709.1"/>
    </source>
</evidence>
<evidence type="ECO:0000313" key="5">
    <source>
        <dbReference type="EMBL" id="AIE38494.1"/>
    </source>
</evidence>
<evidence type="ECO:0000313" key="3">
    <source>
        <dbReference type="EMBL" id="AIE38408.1"/>
    </source>
</evidence>
<dbReference type="EMBL" id="KF594186">
    <property type="protein sequence ID" value="AIE38451.1"/>
    <property type="molecule type" value="Genomic_DNA"/>
</dbReference>
<dbReference type="EMBL" id="KF594185">
    <property type="protein sequence ID" value="AIE38408.1"/>
    <property type="molecule type" value="Genomic_DNA"/>
</dbReference>
<evidence type="ECO:0000313" key="7">
    <source>
        <dbReference type="EMBL" id="AIE38580.1"/>
    </source>
</evidence>
<evidence type="ECO:0000313" key="8">
    <source>
        <dbReference type="EMBL" id="AIE38623.1"/>
    </source>
</evidence>
<organism evidence="2">
    <name type="scientific">Siphovirus contig89</name>
    <dbReference type="NCBI Taxonomy" id="1518022"/>
    <lineage>
        <taxon>Viruses</taxon>
        <taxon>Duplodnaviria</taxon>
        <taxon>Heunggongvirae</taxon>
        <taxon>Uroviricota</taxon>
        <taxon>Caudoviricetes</taxon>
    </lineage>
</organism>
<dbReference type="EMBL" id="KF594191">
    <property type="protein sequence ID" value="AIE38666.1"/>
    <property type="molecule type" value="Genomic_DNA"/>
</dbReference>
<dbReference type="EMBL" id="KF594189">
    <property type="protein sequence ID" value="AIE38580.1"/>
    <property type="molecule type" value="Genomic_DNA"/>
</dbReference>
<dbReference type="EMBL" id="KF594187">
    <property type="protein sequence ID" value="AIE38494.1"/>
    <property type="molecule type" value="Genomic_DNA"/>
</dbReference>
<evidence type="ECO:0000313" key="2">
    <source>
        <dbReference type="EMBL" id="AIE38365.1"/>
    </source>
</evidence>
<accession>A0A075EHP8</accession>
<dbReference type="EMBL" id="KF594192">
    <property type="protein sequence ID" value="AIE38709.1"/>
    <property type="molecule type" value="Genomic_DNA"/>
</dbReference>
<evidence type="ECO:0000256" key="1">
    <source>
        <dbReference type="SAM" id="MobiDB-lite"/>
    </source>
</evidence>
<evidence type="ECO:0000313" key="4">
    <source>
        <dbReference type="EMBL" id="AIE38451.1"/>
    </source>
</evidence>
<name>A0A075EHP8_9CAUD</name>
<feature type="region of interest" description="Disordered" evidence="1">
    <location>
        <begin position="1"/>
        <end position="40"/>
    </location>
</feature>
<dbReference type="EMBL" id="KF594193">
    <property type="protein sequence ID" value="AIE38752.1"/>
    <property type="molecule type" value="Genomic_DNA"/>
</dbReference>
<protein>
    <submittedName>
        <fullName evidence="2">Uncharacterized protein</fullName>
    </submittedName>
</protein>
<dbReference type="EMBL" id="KF594188">
    <property type="protein sequence ID" value="AIE38537.1"/>
    <property type="molecule type" value="Genomic_DNA"/>
</dbReference>
<dbReference type="EMBL" id="KF594190">
    <property type="protein sequence ID" value="AIE38623.1"/>
    <property type="molecule type" value="Genomic_DNA"/>
</dbReference>
<dbReference type="EMBL" id="KF594184">
    <property type="protein sequence ID" value="AIE38365.1"/>
    <property type="molecule type" value="Genomic_DNA"/>
</dbReference>